<dbReference type="GO" id="GO:0016887">
    <property type="term" value="F:ATP hydrolysis activity"/>
    <property type="evidence" value="ECO:0007669"/>
    <property type="project" value="InterPro"/>
</dbReference>
<dbReference type="NCBIfam" id="NF040713">
    <property type="entry name" value="ZapE"/>
    <property type="match status" value="1"/>
</dbReference>
<feature type="chain" id="PRO_5015539659" evidence="5">
    <location>
        <begin position="20"/>
        <end position="827"/>
    </location>
</feature>
<dbReference type="GO" id="GO:0005739">
    <property type="term" value="C:mitochondrion"/>
    <property type="evidence" value="ECO:0007669"/>
    <property type="project" value="TreeGrafter"/>
</dbReference>
<feature type="region of interest" description="Disordered" evidence="4">
    <location>
        <begin position="155"/>
        <end position="175"/>
    </location>
</feature>
<feature type="compositionally biased region" description="Polar residues" evidence="4">
    <location>
        <begin position="340"/>
        <end position="349"/>
    </location>
</feature>
<protein>
    <submittedName>
        <fullName evidence="7">ATPase, AFG1-like protein</fullName>
    </submittedName>
</protein>
<feature type="region of interest" description="Disordered" evidence="4">
    <location>
        <begin position="798"/>
        <end position="827"/>
    </location>
</feature>
<dbReference type="EMBL" id="LCWV01000009">
    <property type="protein sequence ID" value="PWI70453.1"/>
    <property type="molecule type" value="Genomic_DNA"/>
</dbReference>
<reference evidence="7" key="1">
    <citation type="submission" date="2015-05" db="EMBL/GenBank/DDBJ databases">
        <authorList>
            <person name="Wang D.B."/>
            <person name="Wang M."/>
        </authorList>
    </citation>
    <scope>NUCLEOTIDE SEQUENCE</scope>
    <source>
        <strain evidence="7">36-1</strain>
    </source>
</reference>
<feature type="signal peptide" evidence="5">
    <location>
        <begin position="1"/>
        <end position="19"/>
    </location>
</feature>
<dbReference type="InterPro" id="IPR008972">
    <property type="entry name" value="Cupredoxin"/>
</dbReference>
<reference evidence="7 8" key="2">
    <citation type="journal article" date="2016" name="Front. Microbiol.">
        <title>Genome and transcriptome sequences reveal the specific parasitism of the nematophagous Purpureocillium lilacinum 36-1.</title>
        <authorList>
            <person name="Xie J."/>
            <person name="Li S."/>
            <person name="Mo C."/>
            <person name="Xiao X."/>
            <person name="Peng D."/>
            <person name="Wang G."/>
            <person name="Xiao Y."/>
        </authorList>
    </citation>
    <scope>NUCLEOTIDE SEQUENCE [LARGE SCALE GENOMIC DNA]</scope>
    <source>
        <strain evidence="7 8">36-1</strain>
    </source>
</reference>
<dbReference type="EMBL" id="JAWRVI010000019">
    <property type="protein sequence ID" value="KAK4089630.1"/>
    <property type="molecule type" value="Genomic_DNA"/>
</dbReference>
<dbReference type="CDD" id="cd00920">
    <property type="entry name" value="Cupredoxin"/>
    <property type="match status" value="1"/>
</dbReference>
<evidence type="ECO:0000313" key="9">
    <source>
        <dbReference type="Proteomes" id="UP001287286"/>
    </source>
</evidence>
<feature type="compositionally biased region" description="Low complexity" evidence="4">
    <location>
        <begin position="155"/>
        <end position="172"/>
    </location>
</feature>
<feature type="region of interest" description="Disordered" evidence="4">
    <location>
        <begin position="308"/>
        <end position="349"/>
    </location>
</feature>
<dbReference type="GO" id="GO:0005524">
    <property type="term" value="F:ATP binding"/>
    <property type="evidence" value="ECO:0007669"/>
    <property type="project" value="UniProtKB-KW"/>
</dbReference>
<evidence type="ECO:0000256" key="4">
    <source>
        <dbReference type="SAM" id="MobiDB-lite"/>
    </source>
</evidence>
<dbReference type="PANTHER" id="PTHR12169:SF6">
    <property type="entry name" value="AFG1-LIKE ATPASE"/>
    <property type="match status" value="1"/>
</dbReference>
<reference evidence="6" key="3">
    <citation type="submission" date="2023-11" db="EMBL/GenBank/DDBJ databases">
        <authorList>
            <person name="Beijen E."/>
            <person name="Ohm R.A."/>
        </authorList>
    </citation>
    <scope>NUCLEOTIDE SEQUENCE</scope>
    <source>
        <strain evidence="6">CBS 150709</strain>
    </source>
</reference>
<dbReference type="Gene3D" id="3.40.50.300">
    <property type="entry name" value="P-loop containing nucleotide triphosphate hydrolases"/>
    <property type="match status" value="1"/>
</dbReference>
<gene>
    <name evidence="7" type="ORF">PCL_12852</name>
    <name evidence="6" type="ORF">Purlil1_6199</name>
</gene>
<keyword evidence="3" id="KW-0067">ATP-binding</keyword>
<proteinExistence type="inferred from homology"/>
<sequence>MPSLKTCLMAAALACLSYADTIKITATSRTTFDPATVHAKQGDTLEFHFQSRNHSVVSGAYENPCSPLRLGTGFFSGFVPVQSGESNQTFRVTVTNTDPTPFYSSQGDECIRGMVGIINPNNDKTLEKYRSKAVTLAGSITPGNNAYGGDMVDSNSNTDNTGNTGCNAGGNSPKNAPGLRPCPQARQLHVGAIPHPRDVVSLLTSGFGFFLALPPGLQGIFGILGTLFLLRARAVSPCSFCATITFVSSRARPFIAMRGGTARHVPLRRLQATAMIALPQDAVPLRSFSSIRVVARRQSHGSLARVARAHAEGGKRPGSLRGAPSRPGLFRPGTPRFFESVSNDRSSSWGPLEEYDQRVNEGILRNDEHQRGIIESLQHLHDELRDYHAPPVVHPSLDVLKPAKKSVFASIFGKGGGAGAGAQAIGAIPKNLPRGLYLYGDVGSGKTMLMDLFYDTLPPSVKTKTRIHFHNFMQLVHKRLHRLKMEHGSDIDAVPYVAADFAEQGNVLCFDEFQCTDVADAMILRRLLEALMSHGVVLVTTSNRLPDDLYKNGIQRESFIPAIKLLKNRLHVINLDSPTDYRKIPRPPSGVYHTPLDQHAASHAEKWFRFLGDSENFAPHPETQKVWGRDIYVPRVSGRCAWFTFDELIGKPKSAADYLELVRCYDAFIVTDVPGMTIRERDLARRFITFIDAVYEGNAKLVLTTEKPITELFVSRDEIAEALLDGERKMRASKGKAAAKDGDADVVEKTMDAVMEDLEQGGADKIKDSGLFAGQEEAFAFARALSRLSHMESKEWVERGMGLESKGGKQDRDNWSKTRSRQMEDSM</sequence>
<dbReference type="InterPro" id="IPR027417">
    <property type="entry name" value="P-loop_NTPase"/>
</dbReference>
<evidence type="ECO:0000313" key="8">
    <source>
        <dbReference type="Proteomes" id="UP000245956"/>
    </source>
</evidence>
<feature type="compositionally biased region" description="Basic and acidic residues" evidence="4">
    <location>
        <begin position="806"/>
        <end position="827"/>
    </location>
</feature>
<evidence type="ECO:0000256" key="3">
    <source>
        <dbReference type="ARBA" id="ARBA00022840"/>
    </source>
</evidence>
<keyword evidence="2" id="KW-0547">Nucleotide-binding</keyword>
<dbReference type="Proteomes" id="UP000245956">
    <property type="component" value="Unassembled WGS sequence"/>
</dbReference>
<dbReference type="AlphaFoldDB" id="A0A2U3E7H2"/>
<organism evidence="7 8">
    <name type="scientific">Purpureocillium lilacinum</name>
    <name type="common">Paecilomyces lilacinus</name>
    <dbReference type="NCBI Taxonomy" id="33203"/>
    <lineage>
        <taxon>Eukaryota</taxon>
        <taxon>Fungi</taxon>
        <taxon>Dikarya</taxon>
        <taxon>Ascomycota</taxon>
        <taxon>Pezizomycotina</taxon>
        <taxon>Sordariomycetes</taxon>
        <taxon>Hypocreomycetidae</taxon>
        <taxon>Hypocreales</taxon>
        <taxon>Ophiocordycipitaceae</taxon>
        <taxon>Purpureocillium</taxon>
    </lineage>
</organism>
<dbReference type="Gene3D" id="2.60.40.420">
    <property type="entry name" value="Cupredoxins - blue copper proteins"/>
    <property type="match status" value="1"/>
</dbReference>
<keyword evidence="9" id="KW-1185">Reference proteome</keyword>
<reference evidence="6 9" key="4">
    <citation type="journal article" date="2024" name="Microbiol. Resour. Announc.">
        <title>Genome annotations for the ascomycete fungi Trichoderma harzianum, Trichoderma aggressivum, and Purpureocillium lilacinum.</title>
        <authorList>
            <person name="Beijen E.P.W."/>
            <person name="Ohm R.A."/>
        </authorList>
    </citation>
    <scope>NUCLEOTIDE SEQUENCE [LARGE SCALE GENOMIC DNA]</scope>
    <source>
        <strain evidence="6 9">CBS 150709</strain>
    </source>
</reference>
<dbReference type="InterPro" id="IPR005654">
    <property type="entry name" value="ATPase_AFG1-like"/>
</dbReference>
<dbReference type="GO" id="GO:0006515">
    <property type="term" value="P:protein quality control for misfolded or incompletely synthesized proteins"/>
    <property type="evidence" value="ECO:0007669"/>
    <property type="project" value="TreeGrafter"/>
</dbReference>
<keyword evidence="5" id="KW-0732">Signal</keyword>
<dbReference type="Pfam" id="PF03969">
    <property type="entry name" value="AFG1_ATPase"/>
    <property type="match status" value="1"/>
</dbReference>
<dbReference type="Proteomes" id="UP001287286">
    <property type="component" value="Unassembled WGS sequence"/>
</dbReference>
<comment type="similarity">
    <text evidence="1">Belongs to the AFG1 ATPase family.</text>
</comment>
<evidence type="ECO:0000256" key="2">
    <source>
        <dbReference type="ARBA" id="ARBA00022741"/>
    </source>
</evidence>
<name>A0A2U3E7H2_PURLI</name>
<accession>A0A2U3E7H2</accession>
<dbReference type="SUPFAM" id="SSF52540">
    <property type="entry name" value="P-loop containing nucleoside triphosphate hydrolases"/>
    <property type="match status" value="1"/>
</dbReference>
<dbReference type="PANTHER" id="PTHR12169">
    <property type="entry name" value="ATPASE N2B"/>
    <property type="match status" value="1"/>
</dbReference>
<evidence type="ECO:0000313" key="6">
    <source>
        <dbReference type="EMBL" id="KAK4089630.1"/>
    </source>
</evidence>
<evidence type="ECO:0000256" key="5">
    <source>
        <dbReference type="SAM" id="SignalP"/>
    </source>
</evidence>
<evidence type="ECO:0000256" key="1">
    <source>
        <dbReference type="ARBA" id="ARBA00010322"/>
    </source>
</evidence>
<comment type="caution">
    <text evidence="7">The sequence shown here is derived from an EMBL/GenBank/DDBJ whole genome shotgun (WGS) entry which is preliminary data.</text>
</comment>
<evidence type="ECO:0000313" key="7">
    <source>
        <dbReference type="EMBL" id="PWI70453.1"/>
    </source>
</evidence>
<dbReference type="SUPFAM" id="SSF49503">
    <property type="entry name" value="Cupredoxins"/>
    <property type="match status" value="1"/>
</dbReference>